<dbReference type="Proteomes" id="UP000310754">
    <property type="component" value="Unassembled WGS sequence"/>
</dbReference>
<comment type="similarity">
    <text evidence="3">Belongs to the FdhD family.</text>
</comment>
<dbReference type="SUPFAM" id="SSF53927">
    <property type="entry name" value="Cytidine deaminase-like"/>
    <property type="match status" value="1"/>
</dbReference>
<feature type="active site" description="Cysteine persulfide intermediate" evidence="3">
    <location>
        <position position="111"/>
    </location>
</feature>
<dbReference type="InterPro" id="IPR016193">
    <property type="entry name" value="Cytidine_deaminase-like"/>
</dbReference>
<protein>
    <recommendedName>
        <fullName evidence="3">Sulfur carrier protein FdhD</fullName>
    </recommendedName>
</protein>
<dbReference type="Gene3D" id="3.40.140.10">
    <property type="entry name" value="Cytidine Deaminase, domain 2"/>
    <property type="match status" value="1"/>
</dbReference>
<dbReference type="GO" id="GO:0005737">
    <property type="term" value="C:cytoplasm"/>
    <property type="evidence" value="ECO:0007669"/>
    <property type="project" value="UniProtKB-SubCell"/>
</dbReference>
<evidence type="ECO:0000256" key="2">
    <source>
        <dbReference type="ARBA" id="ARBA00023150"/>
    </source>
</evidence>
<dbReference type="Pfam" id="PF02634">
    <property type="entry name" value="FdhD-NarQ"/>
    <property type="match status" value="1"/>
</dbReference>
<comment type="subcellular location">
    <subcellularLocation>
        <location evidence="3">Cytoplasm</location>
    </subcellularLocation>
</comment>
<comment type="caution">
    <text evidence="4">The sequence shown here is derived from an EMBL/GenBank/DDBJ whole genome shotgun (WGS) entry which is preliminary data.</text>
</comment>
<dbReference type="PANTHER" id="PTHR30592">
    <property type="entry name" value="FORMATE DEHYDROGENASE"/>
    <property type="match status" value="1"/>
</dbReference>
<keyword evidence="1 3" id="KW-0963">Cytoplasm</keyword>
<dbReference type="HAMAP" id="MF_00187">
    <property type="entry name" value="FdhD"/>
    <property type="match status" value="1"/>
</dbReference>
<dbReference type="GO" id="GO:0016783">
    <property type="term" value="F:sulfurtransferase activity"/>
    <property type="evidence" value="ECO:0007669"/>
    <property type="project" value="InterPro"/>
</dbReference>
<name>A0A4S3ZW86_9HYPH</name>
<keyword evidence="5" id="KW-1185">Reference proteome</keyword>
<sequence>MIKIETTRTVPQLQYRQGIAVDASRVVPEEVPIAFSYRGSTHAVMMATPADLEDFAIGFSLAEGIITHRDDVLAIEPEEAGDGIDVQVTLKDASAEALTARRRRMAGPVGCGLCGIESIEQATRDVPDVGASSLSFTAADVHDAMEALGRAQVLNRSTHAVHGAGFYIPGEGLLAIREDVGRHNALDKLVGAVMQAGRRGNEGMVVVTSRLSVEMVQKAAALGCPVLVAISAPTALAIRVAETAGMTLIGIARGQDFEIFTRTDQLNTDTLNGGSSSHVA</sequence>
<dbReference type="GO" id="GO:0006777">
    <property type="term" value="P:Mo-molybdopterin cofactor biosynthetic process"/>
    <property type="evidence" value="ECO:0007669"/>
    <property type="project" value="UniProtKB-UniRule"/>
</dbReference>
<comment type="caution">
    <text evidence="3">Lacks conserved residue(s) required for the propagation of feature annotation.</text>
</comment>
<accession>A0A4S3ZW86</accession>
<evidence type="ECO:0000313" key="5">
    <source>
        <dbReference type="Proteomes" id="UP000310754"/>
    </source>
</evidence>
<dbReference type="PANTHER" id="PTHR30592:SF1">
    <property type="entry name" value="SULFUR CARRIER PROTEIN FDHD"/>
    <property type="match status" value="1"/>
</dbReference>
<keyword evidence="2 3" id="KW-0501">Molybdenum cofactor biosynthesis</keyword>
<evidence type="ECO:0000256" key="3">
    <source>
        <dbReference type="HAMAP-Rule" id="MF_00187"/>
    </source>
</evidence>
<dbReference type="NCBIfam" id="TIGR00129">
    <property type="entry name" value="fdhD_narQ"/>
    <property type="match status" value="1"/>
</dbReference>
<comment type="function">
    <text evidence="3">Required for formate dehydrogenase (FDH) activity. Acts as a sulfur carrier protein that transfers sulfur from IscS to the molybdenum cofactor prior to its insertion into FDH.</text>
</comment>
<organism evidence="4 5">
    <name type="scientific">Allorhizobium terrae</name>
    <dbReference type="NCBI Taxonomy" id="1848972"/>
    <lineage>
        <taxon>Bacteria</taxon>
        <taxon>Pseudomonadati</taxon>
        <taxon>Pseudomonadota</taxon>
        <taxon>Alphaproteobacteria</taxon>
        <taxon>Hyphomicrobiales</taxon>
        <taxon>Rhizobiaceae</taxon>
        <taxon>Rhizobium/Agrobacterium group</taxon>
        <taxon>Allorhizobium</taxon>
    </lineage>
</organism>
<dbReference type="InterPro" id="IPR003786">
    <property type="entry name" value="FdhD"/>
</dbReference>
<reference evidence="4 5" key="1">
    <citation type="submission" date="2019-04" db="EMBL/GenBank/DDBJ databases">
        <title>Rhizobium terrae sp. nov., isolated from a paddy soil.</title>
        <authorList>
            <person name="Lin S.-Y."/>
            <person name="Hameed A."/>
            <person name="Huang H.-I."/>
            <person name="Young C.-C."/>
        </authorList>
    </citation>
    <scope>NUCLEOTIDE SEQUENCE [LARGE SCALE GENOMIC DNA]</scope>
    <source>
        <strain evidence="4 5">CC-HIH110</strain>
    </source>
</reference>
<dbReference type="EMBL" id="SSOA01000004">
    <property type="protein sequence ID" value="THF50098.1"/>
    <property type="molecule type" value="Genomic_DNA"/>
</dbReference>
<proteinExistence type="inferred from homology"/>
<gene>
    <name evidence="3 4" type="primary">fdhD</name>
    <name evidence="4" type="ORF">E6C51_10085</name>
</gene>
<keyword evidence="4" id="KW-0808">Transferase</keyword>
<evidence type="ECO:0000256" key="1">
    <source>
        <dbReference type="ARBA" id="ARBA00022490"/>
    </source>
</evidence>
<evidence type="ECO:0000313" key="4">
    <source>
        <dbReference type="EMBL" id="THF50098.1"/>
    </source>
</evidence>
<dbReference type="PIRSF" id="PIRSF015626">
    <property type="entry name" value="FdhD"/>
    <property type="match status" value="1"/>
</dbReference>
<dbReference type="AlphaFoldDB" id="A0A4S3ZW86"/>
<dbReference type="GO" id="GO:0097163">
    <property type="term" value="F:sulfur carrier activity"/>
    <property type="evidence" value="ECO:0007669"/>
    <property type="project" value="UniProtKB-UniRule"/>
</dbReference>
<dbReference type="Gene3D" id="3.10.20.10">
    <property type="match status" value="1"/>
</dbReference>